<dbReference type="AlphaFoldDB" id="A0A5L4J062"/>
<keyword evidence="2" id="KW-0547">Nucleotide-binding</keyword>
<evidence type="ECO:0000313" key="4">
    <source>
        <dbReference type="Proteomes" id="UP000557842"/>
    </source>
</evidence>
<reference evidence="2 4" key="1">
    <citation type="submission" date="2018-05" db="EMBL/GenBank/DDBJ databases">
        <authorList>
            <consortium name="PulseNet: The National Subtyping Network for Foodborne Disease Surveillance"/>
            <person name="Tarr C.L."/>
            <person name="Trees E."/>
            <person name="Katz L.S."/>
            <person name="Carleton-Romer H.A."/>
            <person name="Stroika S."/>
            <person name="Kucerova Z."/>
            <person name="Roache K.F."/>
            <person name="Sabol A.L."/>
            <person name="Besser J."/>
            <person name="Gerner-Smidt P."/>
        </authorList>
    </citation>
    <scope>NUCLEOTIDE SEQUENCE</scope>
    <source>
        <strain evidence="2">2014D-0197</strain>
        <strain evidence="1 4">2016D-0221</strain>
        <strain evidence="3">D4313</strain>
    </source>
</reference>
<comment type="caution">
    <text evidence="2">The sequence shown here is derived from an EMBL/GenBank/DDBJ whole genome shotgun (WGS) entry which is preliminary data.</text>
</comment>
<sequence>MHAKPQIIKEIEGFSHPKSVFVYDGNIFVPNVGEKIEPLAKDGDGFISKLDYDGNILQKAFIRDINVPKGLFI</sequence>
<protein>
    <submittedName>
        <fullName evidence="2">ATP-binding protein</fullName>
    </submittedName>
</protein>
<name>A0A5L4J062_CAMFE</name>
<organism evidence="2">
    <name type="scientific">Campylobacter fetus</name>
    <dbReference type="NCBI Taxonomy" id="196"/>
    <lineage>
        <taxon>Bacteria</taxon>
        <taxon>Pseudomonadati</taxon>
        <taxon>Campylobacterota</taxon>
        <taxon>Epsilonproteobacteria</taxon>
        <taxon>Campylobacterales</taxon>
        <taxon>Campylobacteraceae</taxon>
        <taxon>Campylobacter</taxon>
    </lineage>
</organism>
<dbReference type="EMBL" id="AABQDW010000017">
    <property type="protein sequence ID" value="EAI5408630.1"/>
    <property type="molecule type" value="Genomic_DNA"/>
</dbReference>
<dbReference type="EMBL" id="AACCXK010000010">
    <property type="protein sequence ID" value="EAK0453345.1"/>
    <property type="molecule type" value="Genomic_DNA"/>
</dbReference>
<dbReference type="Proteomes" id="UP000557842">
    <property type="component" value="Unassembled WGS sequence"/>
</dbReference>
<dbReference type="GO" id="GO:0005524">
    <property type="term" value="F:ATP binding"/>
    <property type="evidence" value="ECO:0007669"/>
    <property type="project" value="UniProtKB-KW"/>
</dbReference>
<gene>
    <name evidence="2" type="ORF">AAH17_06685</name>
    <name evidence="3" type="ORF">AAH24_00015</name>
    <name evidence="1" type="ORF">BVH53_07990</name>
</gene>
<dbReference type="EMBL" id="AACCXM010000001">
    <property type="protein sequence ID" value="EAK0467759.1"/>
    <property type="molecule type" value="Genomic_DNA"/>
</dbReference>
<keyword evidence="2" id="KW-0067">ATP-binding</keyword>
<proteinExistence type="predicted"/>
<evidence type="ECO:0000313" key="3">
    <source>
        <dbReference type="EMBL" id="EAK0467759.1"/>
    </source>
</evidence>
<evidence type="ECO:0000313" key="1">
    <source>
        <dbReference type="EMBL" id="EAI5408630.1"/>
    </source>
</evidence>
<evidence type="ECO:0000313" key="2">
    <source>
        <dbReference type="EMBL" id="EAK0453345.1"/>
    </source>
</evidence>
<accession>A0A5L4J062</accession>